<dbReference type="Pfam" id="PF07729">
    <property type="entry name" value="FCD"/>
    <property type="match status" value="1"/>
</dbReference>
<dbReference type="SMART" id="SM00895">
    <property type="entry name" value="FCD"/>
    <property type="match status" value="1"/>
</dbReference>
<sequence length="247" mass="27944">MGPRHPDRVFRWRERIGEEPAGYRTLTDRAYDQIRTRIMTGDFAATTPFTEADLARELQMSKTPVREALVRLQTEDFVRAIPRRGYIVAPVQIAEIRDLFGFRALIEGEAAALAARHAGPDRLEELEELIRIDAENDSEGSQRVARMILINNAFHETIALGAGNRRLHRSTVQIIREFERFYFLEASLPEFYDPGFVGHEAVLEAISGGEPEIARTRMKEHVDSSRRVLSKAISEGMAPASSLPIML</sequence>
<dbReference type="SUPFAM" id="SSF46785">
    <property type="entry name" value="Winged helix' DNA-binding domain"/>
    <property type="match status" value="1"/>
</dbReference>
<dbReference type="Gene3D" id="1.20.120.530">
    <property type="entry name" value="GntR ligand-binding domain-like"/>
    <property type="match status" value="1"/>
</dbReference>
<dbReference type="Pfam" id="PF00392">
    <property type="entry name" value="GntR"/>
    <property type="match status" value="1"/>
</dbReference>
<protein>
    <submittedName>
        <fullName evidence="5">GntR family transcriptional regulator</fullName>
    </submittedName>
</protein>
<dbReference type="PROSITE" id="PS50949">
    <property type="entry name" value="HTH_GNTR"/>
    <property type="match status" value="1"/>
</dbReference>
<reference evidence="5 6" key="1">
    <citation type="submission" date="2023-09" db="EMBL/GenBank/DDBJ databases">
        <authorList>
            <person name="Rey-Velasco X."/>
        </authorList>
    </citation>
    <scope>NUCLEOTIDE SEQUENCE [LARGE SCALE GENOMIC DNA]</scope>
    <source>
        <strain evidence="5 6">F158</strain>
    </source>
</reference>
<dbReference type="EMBL" id="JAVRHL010000004">
    <property type="protein sequence ID" value="MDT0684331.1"/>
    <property type="molecule type" value="Genomic_DNA"/>
</dbReference>
<name>A0ABU3DKT8_9RHOB</name>
<dbReference type="CDD" id="cd07377">
    <property type="entry name" value="WHTH_GntR"/>
    <property type="match status" value="1"/>
</dbReference>
<proteinExistence type="predicted"/>
<accession>A0ABU3DKT8</accession>
<keyword evidence="3" id="KW-0804">Transcription</keyword>
<evidence type="ECO:0000259" key="4">
    <source>
        <dbReference type="PROSITE" id="PS50949"/>
    </source>
</evidence>
<dbReference type="SUPFAM" id="SSF48008">
    <property type="entry name" value="GntR ligand-binding domain-like"/>
    <property type="match status" value="1"/>
</dbReference>
<evidence type="ECO:0000256" key="2">
    <source>
        <dbReference type="ARBA" id="ARBA00023125"/>
    </source>
</evidence>
<keyword evidence="1" id="KW-0805">Transcription regulation</keyword>
<dbReference type="PANTHER" id="PTHR43537:SF24">
    <property type="entry name" value="GLUCONATE OPERON TRANSCRIPTIONAL REPRESSOR"/>
    <property type="match status" value="1"/>
</dbReference>
<evidence type="ECO:0000313" key="6">
    <source>
        <dbReference type="Proteomes" id="UP001265259"/>
    </source>
</evidence>
<dbReference type="InterPro" id="IPR036388">
    <property type="entry name" value="WH-like_DNA-bd_sf"/>
</dbReference>
<gene>
    <name evidence="5" type="ORF">RM543_16735</name>
</gene>
<dbReference type="SMART" id="SM00345">
    <property type="entry name" value="HTH_GNTR"/>
    <property type="match status" value="1"/>
</dbReference>
<keyword evidence="6" id="KW-1185">Reference proteome</keyword>
<dbReference type="PANTHER" id="PTHR43537">
    <property type="entry name" value="TRANSCRIPTIONAL REGULATOR, GNTR FAMILY"/>
    <property type="match status" value="1"/>
</dbReference>
<feature type="domain" description="HTH gntR-type" evidence="4">
    <location>
        <begin position="24"/>
        <end position="91"/>
    </location>
</feature>
<dbReference type="InterPro" id="IPR011711">
    <property type="entry name" value="GntR_C"/>
</dbReference>
<dbReference type="Gene3D" id="1.10.10.10">
    <property type="entry name" value="Winged helix-like DNA-binding domain superfamily/Winged helix DNA-binding domain"/>
    <property type="match status" value="1"/>
</dbReference>
<organism evidence="5 6">
    <name type="scientific">Tropicimonas omnivorans</name>
    <dbReference type="NCBI Taxonomy" id="3075590"/>
    <lineage>
        <taxon>Bacteria</taxon>
        <taxon>Pseudomonadati</taxon>
        <taxon>Pseudomonadota</taxon>
        <taxon>Alphaproteobacteria</taxon>
        <taxon>Rhodobacterales</taxon>
        <taxon>Roseobacteraceae</taxon>
        <taxon>Tropicimonas</taxon>
    </lineage>
</organism>
<dbReference type="InterPro" id="IPR008920">
    <property type="entry name" value="TF_FadR/GntR_C"/>
</dbReference>
<evidence type="ECO:0000313" key="5">
    <source>
        <dbReference type="EMBL" id="MDT0684331.1"/>
    </source>
</evidence>
<dbReference type="InterPro" id="IPR000524">
    <property type="entry name" value="Tscrpt_reg_HTH_GntR"/>
</dbReference>
<keyword evidence="2" id="KW-0238">DNA-binding</keyword>
<comment type="caution">
    <text evidence="5">The sequence shown here is derived from an EMBL/GenBank/DDBJ whole genome shotgun (WGS) entry which is preliminary data.</text>
</comment>
<dbReference type="RefSeq" id="WP_311693719.1">
    <property type="nucleotide sequence ID" value="NZ_JAVRHL010000004.1"/>
</dbReference>
<evidence type="ECO:0000256" key="1">
    <source>
        <dbReference type="ARBA" id="ARBA00023015"/>
    </source>
</evidence>
<dbReference type="Proteomes" id="UP001265259">
    <property type="component" value="Unassembled WGS sequence"/>
</dbReference>
<dbReference type="InterPro" id="IPR036390">
    <property type="entry name" value="WH_DNA-bd_sf"/>
</dbReference>
<evidence type="ECO:0000256" key="3">
    <source>
        <dbReference type="ARBA" id="ARBA00023163"/>
    </source>
</evidence>